<proteinExistence type="predicted"/>
<feature type="region of interest" description="Disordered" evidence="1">
    <location>
        <begin position="31"/>
        <end position="64"/>
    </location>
</feature>
<evidence type="ECO:0000313" key="3">
    <source>
        <dbReference type="Proteomes" id="UP000748108"/>
    </source>
</evidence>
<dbReference type="EMBL" id="JAHHQF010000099">
    <property type="protein sequence ID" value="MBT9283471.1"/>
    <property type="molecule type" value="Genomic_DNA"/>
</dbReference>
<protein>
    <submittedName>
        <fullName evidence="2">Uncharacterized protein</fullName>
    </submittedName>
</protein>
<dbReference type="AlphaFoldDB" id="A0A947D3N4"/>
<organism evidence="2 3">
    <name type="scientific">Hydrogenibacillus schlegelii</name>
    <name type="common">Bacillus schlegelii</name>
    <dbReference type="NCBI Taxonomy" id="1484"/>
    <lineage>
        <taxon>Bacteria</taxon>
        <taxon>Bacillati</taxon>
        <taxon>Bacillota</taxon>
        <taxon>Bacilli</taxon>
        <taxon>Bacillales</taxon>
        <taxon>Bacillales Family X. Incertae Sedis</taxon>
        <taxon>Hydrogenibacillus</taxon>
    </lineage>
</organism>
<accession>A0A947D3N4</accession>
<evidence type="ECO:0000313" key="2">
    <source>
        <dbReference type="EMBL" id="MBT9283471.1"/>
    </source>
</evidence>
<feature type="compositionally biased region" description="Basic and acidic residues" evidence="1">
    <location>
        <begin position="35"/>
        <end position="46"/>
    </location>
</feature>
<reference evidence="2" key="1">
    <citation type="journal article" date="2021" name="Microbiology">
        <title>Metagenomic Analysis of the Microbial Community in the Underground Coal Fire Area (Kemerovo Region, Russia) Revealed Predominance of Thermophilic Members of the Phyla Deinococcus-thermus, Aquificae, and Firmicutes.</title>
        <authorList>
            <person name="Kadnikov V."/>
            <person name="Mardanov A.V."/>
            <person name="Beletsky A.V."/>
            <person name="Karnachuk O.V."/>
            <person name="Ravin N.V."/>
        </authorList>
    </citation>
    <scope>NUCLEOTIDE SEQUENCE</scope>
    <source>
        <strain evidence="2">RBS10-49</strain>
    </source>
</reference>
<gene>
    <name evidence="2" type="ORF">KM312_12690</name>
</gene>
<name>A0A947D3N4_HYDSH</name>
<sequence>LVVLAAERLRLGHRRRAGTLRRWPIGVERGSASVRPDETGRSEECGRSALSPAPAKRISAQRLR</sequence>
<feature type="non-terminal residue" evidence="2">
    <location>
        <position position="1"/>
    </location>
</feature>
<evidence type="ECO:0000256" key="1">
    <source>
        <dbReference type="SAM" id="MobiDB-lite"/>
    </source>
</evidence>
<dbReference type="Proteomes" id="UP000748108">
    <property type="component" value="Unassembled WGS sequence"/>
</dbReference>
<comment type="caution">
    <text evidence="2">The sequence shown here is derived from an EMBL/GenBank/DDBJ whole genome shotgun (WGS) entry which is preliminary data.</text>
</comment>